<dbReference type="eggNOG" id="COG0477">
    <property type="taxonomic scope" value="Bacteria"/>
</dbReference>
<reference evidence="10 11" key="1">
    <citation type="submission" date="2014-07" db="EMBL/GenBank/DDBJ databases">
        <title>Comparative genomic insights into amoeba endosymbionts belonging to the families of Holosporaceae and Candidatus Midichloriaceae within Rickettsiales.</title>
        <authorList>
            <person name="Wang Z."/>
            <person name="Wu M."/>
        </authorList>
    </citation>
    <scope>NUCLEOTIDE SEQUENCE [LARGE SCALE GENOMIC DNA]</scope>
    <source>
        <strain evidence="10">PRA3</strain>
    </source>
</reference>
<dbReference type="KEGG" id="paca:ID47_11110"/>
<evidence type="ECO:0000256" key="6">
    <source>
        <dbReference type="ARBA" id="ARBA00022989"/>
    </source>
</evidence>
<evidence type="ECO:0000256" key="7">
    <source>
        <dbReference type="ARBA" id="ARBA00023136"/>
    </source>
</evidence>
<keyword evidence="3" id="KW-1003">Cell membrane</keyword>
<evidence type="ECO:0000313" key="11">
    <source>
        <dbReference type="Proteomes" id="UP000028926"/>
    </source>
</evidence>
<feature type="transmembrane region" description="Helical" evidence="8">
    <location>
        <begin position="310"/>
        <end position="331"/>
    </location>
</feature>
<keyword evidence="5" id="KW-0769">Symport</keyword>
<evidence type="ECO:0000259" key="9">
    <source>
        <dbReference type="PROSITE" id="PS50850"/>
    </source>
</evidence>
<feature type="transmembrane region" description="Helical" evidence="8">
    <location>
        <begin position="108"/>
        <end position="127"/>
    </location>
</feature>
<feature type="transmembrane region" description="Helical" evidence="8">
    <location>
        <begin position="376"/>
        <end position="396"/>
    </location>
</feature>
<dbReference type="GO" id="GO:0015293">
    <property type="term" value="F:symporter activity"/>
    <property type="evidence" value="ECO:0007669"/>
    <property type="project" value="UniProtKB-KW"/>
</dbReference>
<evidence type="ECO:0000256" key="1">
    <source>
        <dbReference type="ARBA" id="ARBA00004651"/>
    </source>
</evidence>
<gene>
    <name evidence="10" type="ORF">ID47_11110</name>
</gene>
<dbReference type="HOGENOM" id="CLU_001265_39_2_5"/>
<dbReference type="PANTHER" id="PTHR43528:SF1">
    <property type="entry name" value="ALPHA-KETOGLUTARATE PERMEASE"/>
    <property type="match status" value="1"/>
</dbReference>
<keyword evidence="7 8" id="KW-0472">Membrane</keyword>
<evidence type="ECO:0000256" key="8">
    <source>
        <dbReference type="SAM" id="Phobius"/>
    </source>
</evidence>
<dbReference type="PANTHER" id="PTHR43528">
    <property type="entry name" value="ALPHA-KETOGLUTARATE PERMEASE"/>
    <property type="match status" value="1"/>
</dbReference>
<dbReference type="STRING" id="91604.ID47_11110"/>
<dbReference type="PROSITE" id="PS50850">
    <property type="entry name" value="MFS"/>
    <property type="match status" value="1"/>
</dbReference>
<feature type="transmembrane region" description="Helical" evidence="8">
    <location>
        <begin position="83"/>
        <end position="102"/>
    </location>
</feature>
<proteinExistence type="predicted"/>
<dbReference type="GO" id="GO:0005886">
    <property type="term" value="C:plasma membrane"/>
    <property type="evidence" value="ECO:0007669"/>
    <property type="project" value="UniProtKB-SubCell"/>
</dbReference>
<keyword evidence="6 8" id="KW-1133">Transmembrane helix</keyword>
<dbReference type="InterPro" id="IPR036259">
    <property type="entry name" value="MFS_trans_sf"/>
</dbReference>
<dbReference type="Gene3D" id="1.20.1250.20">
    <property type="entry name" value="MFS general substrate transporter like domains"/>
    <property type="match status" value="2"/>
</dbReference>
<protein>
    <recommendedName>
        <fullName evidence="9">Major facilitator superfamily (MFS) profile domain-containing protein</fullName>
    </recommendedName>
</protein>
<evidence type="ECO:0000313" key="10">
    <source>
        <dbReference type="EMBL" id="AIK97160.1"/>
    </source>
</evidence>
<feature type="transmembrane region" description="Helical" evidence="8">
    <location>
        <begin position="177"/>
        <end position="195"/>
    </location>
</feature>
<dbReference type="AlphaFoldDB" id="A0A077B2E2"/>
<dbReference type="SUPFAM" id="SSF103473">
    <property type="entry name" value="MFS general substrate transporter"/>
    <property type="match status" value="1"/>
</dbReference>
<evidence type="ECO:0000256" key="5">
    <source>
        <dbReference type="ARBA" id="ARBA00022847"/>
    </source>
</evidence>
<keyword evidence="4 8" id="KW-0812">Transmembrane</keyword>
<dbReference type="RefSeq" id="WP_038466336.1">
    <property type="nucleotide sequence ID" value="NZ_CP008941.1"/>
</dbReference>
<keyword evidence="11" id="KW-1185">Reference proteome</keyword>
<comment type="subcellular location">
    <subcellularLocation>
        <location evidence="1">Cell membrane</location>
        <topology evidence="1">Multi-pass membrane protein</topology>
    </subcellularLocation>
</comment>
<feature type="transmembrane region" description="Helical" evidence="8">
    <location>
        <begin position="147"/>
        <end position="171"/>
    </location>
</feature>
<evidence type="ECO:0000256" key="2">
    <source>
        <dbReference type="ARBA" id="ARBA00022448"/>
    </source>
</evidence>
<dbReference type="InterPro" id="IPR005828">
    <property type="entry name" value="MFS_sugar_transport-like"/>
</dbReference>
<organism evidence="10 11">
    <name type="scientific">Candidatus Odyssella acanthamoebae</name>
    <dbReference type="NCBI Taxonomy" id="91604"/>
    <lineage>
        <taxon>Bacteria</taxon>
        <taxon>Pseudomonadati</taxon>
        <taxon>Pseudomonadota</taxon>
        <taxon>Alphaproteobacteria</taxon>
        <taxon>Holosporales</taxon>
        <taxon>Candidatus Paracaedibacteraceae</taxon>
        <taxon>Candidatus Odyssella</taxon>
    </lineage>
</organism>
<feature type="transmembrane region" description="Helical" evidence="8">
    <location>
        <begin position="216"/>
        <end position="240"/>
    </location>
</feature>
<feature type="transmembrane region" description="Helical" evidence="8">
    <location>
        <begin position="352"/>
        <end position="370"/>
    </location>
</feature>
<feature type="transmembrane region" description="Helical" evidence="8">
    <location>
        <begin position="286"/>
        <end position="304"/>
    </location>
</feature>
<feature type="transmembrane region" description="Helical" evidence="8">
    <location>
        <begin position="260"/>
        <end position="279"/>
    </location>
</feature>
<evidence type="ECO:0000256" key="3">
    <source>
        <dbReference type="ARBA" id="ARBA00022475"/>
    </source>
</evidence>
<dbReference type="InterPro" id="IPR051084">
    <property type="entry name" value="H+-coupled_symporters"/>
</dbReference>
<dbReference type="InterPro" id="IPR020846">
    <property type="entry name" value="MFS_dom"/>
</dbReference>
<dbReference type="Pfam" id="PF00083">
    <property type="entry name" value="Sugar_tr"/>
    <property type="match status" value="1"/>
</dbReference>
<accession>A0A077B2E2</accession>
<feature type="domain" description="Major facilitator superfamily (MFS) profile" evidence="9">
    <location>
        <begin position="12"/>
        <end position="402"/>
    </location>
</feature>
<name>A0A077B2E2_9PROT</name>
<feature type="transmembrane region" description="Helical" evidence="8">
    <location>
        <begin position="21"/>
        <end position="42"/>
    </location>
</feature>
<evidence type="ECO:0000256" key="4">
    <source>
        <dbReference type="ARBA" id="ARBA00022692"/>
    </source>
</evidence>
<sequence>MQRILTLFKQPQSRLALFGTVLEYYDYALYGFCAGLLAHHLFPALNKESALLQTYLLFCASSLAKPLGALIFGWIGDLYGRRFALRWSMLGIVLPTLIITALPSGLNSTLAMIIVLLARLLQGIFIAGESDGVRIRLYESNPAHYPFVNNAIVGLSCYIGIFLASQGTFIAKQFPNYWRIPFLIGSILGLLLLKIRRHITESPHFQRPATFWIKPNYRGLLSVIMICGAVGGTYHLFFVYQPTYWTSILSIMSAAQAQSLISLCLAFYCPGLLMAAFLSERYGGEIVFISGILFAFLFTPLLSFTPSPSPLLLCSLSLCLSLMHAPGYVLLMRQFPMTSRYRHMSLGHSLGSLLMSGTAPLVATYCWQKWHNPLSLVHHLMILIGIGLIGIILGPLSKSRSPQTDQIIGSH</sequence>
<dbReference type="EMBL" id="CP008941">
    <property type="protein sequence ID" value="AIK97160.1"/>
    <property type="molecule type" value="Genomic_DNA"/>
</dbReference>
<feature type="transmembrane region" description="Helical" evidence="8">
    <location>
        <begin position="54"/>
        <end position="76"/>
    </location>
</feature>
<dbReference type="OrthoDB" id="7166231at2"/>
<keyword evidence="2" id="KW-0813">Transport</keyword>
<dbReference type="Proteomes" id="UP000028926">
    <property type="component" value="Chromosome"/>
</dbReference>